<dbReference type="InParanoid" id="A0A1Q3C577"/>
<gene>
    <name evidence="2" type="ORF">CFOL_v3_18750</name>
</gene>
<dbReference type="AlphaFoldDB" id="A0A1Q3C577"/>
<evidence type="ECO:0000313" key="2">
    <source>
        <dbReference type="EMBL" id="GAV75271.1"/>
    </source>
</evidence>
<dbReference type="InterPro" id="IPR025558">
    <property type="entry name" value="DUF4283"/>
</dbReference>
<keyword evidence="3" id="KW-1185">Reference proteome</keyword>
<reference evidence="3" key="1">
    <citation type="submission" date="2016-04" db="EMBL/GenBank/DDBJ databases">
        <title>Cephalotus genome sequencing.</title>
        <authorList>
            <person name="Fukushima K."/>
            <person name="Hasebe M."/>
            <person name="Fang X."/>
        </authorList>
    </citation>
    <scope>NUCLEOTIDE SEQUENCE [LARGE SCALE GENOMIC DNA]</scope>
    <source>
        <strain evidence="3">cv. St1</strain>
    </source>
</reference>
<dbReference type="Pfam" id="PF14111">
    <property type="entry name" value="DUF4283"/>
    <property type="match status" value="1"/>
</dbReference>
<accession>A0A1Q3C577</accession>
<evidence type="ECO:0000313" key="3">
    <source>
        <dbReference type="Proteomes" id="UP000187406"/>
    </source>
</evidence>
<name>A0A1Q3C577_CEPFO</name>
<dbReference type="EMBL" id="BDDD01001340">
    <property type="protein sequence ID" value="GAV75271.1"/>
    <property type="molecule type" value="Genomic_DNA"/>
</dbReference>
<sequence>LWSPMSGIRVKDIGEILFLFVFNRVEDMERMTATSPWLFDNSVLTKTIKEEIHPSEIKLMNVSFCTCVHGVPLLCFSKDVRGVTGTVIGDLLDVEVVNG</sequence>
<protein>
    <submittedName>
        <fullName evidence="2">DUF4283 domain-containing protein</fullName>
    </submittedName>
</protein>
<feature type="domain" description="DUF4283" evidence="1">
    <location>
        <begin position="2"/>
        <end position="44"/>
    </location>
</feature>
<dbReference type="Proteomes" id="UP000187406">
    <property type="component" value="Unassembled WGS sequence"/>
</dbReference>
<evidence type="ECO:0000259" key="1">
    <source>
        <dbReference type="Pfam" id="PF14111"/>
    </source>
</evidence>
<feature type="non-terminal residue" evidence="2">
    <location>
        <position position="1"/>
    </location>
</feature>
<comment type="caution">
    <text evidence="2">The sequence shown here is derived from an EMBL/GenBank/DDBJ whole genome shotgun (WGS) entry which is preliminary data.</text>
</comment>
<proteinExistence type="predicted"/>
<dbReference type="OrthoDB" id="1938170at2759"/>
<organism evidence="2 3">
    <name type="scientific">Cephalotus follicularis</name>
    <name type="common">Albany pitcher plant</name>
    <dbReference type="NCBI Taxonomy" id="3775"/>
    <lineage>
        <taxon>Eukaryota</taxon>
        <taxon>Viridiplantae</taxon>
        <taxon>Streptophyta</taxon>
        <taxon>Embryophyta</taxon>
        <taxon>Tracheophyta</taxon>
        <taxon>Spermatophyta</taxon>
        <taxon>Magnoliopsida</taxon>
        <taxon>eudicotyledons</taxon>
        <taxon>Gunneridae</taxon>
        <taxon>Pentapetalae</taxon>
        <taxon>rosids</taxon>
        <taxon>fabids</taxon>
        <taxon>Oxalidales</taxon>
        <taxon>Cephalotaceae</taxon>
        <taxon>Cephalotus</taxon>
    </lineage>
</organism>